<feature type="domain" description="ABC transporter" evidence="4">
    <location>
        <begin position="58"/>
        <end position="288"/>
    </location>
</feature>
<dbReference type="SMART" id="SM00382">
    <property type="entry name" value="AAA"/>
    <property type="match status" value="1"/>
</dbReference>
<dbReference type="NCBIfam" id="NF008653">
    <property type="entry name" value="PRK11650.1"/>
    <property type="match status" value="1"/>
</dbReference>
<dbReference type="InterPro" id="IPR015855">
    <property type="entry name" value="ABC_transpr_MalK-like"/>
</dbReference>
<evidence type="ECO:0000256" key="1">
    <source>
        <dbReference type="ARBA" id="ARBA00022448"/>
    </source>
</evidence>
<dbReference type="PROSITE" id="PS50893">
    <property type="entry name" value="ABC_TRANSPORTER_2"/>
    <property type="match status" value="1"/>
</dbReference>
<dbReference type="InterPro" id="IPR040582">
    <property type="entry name" value="OB_MalK-like"/>
</dbReference>
<evidence type="ECO:0000259" key="4">
    <source>
        <dbReference type="PROSITE" id="PS50893"/>
    </source>
</evidence>
<dbReference type="SUPFAM" id="SSF50331">
    <property type="entry name" value="MOP-like"/>
    <property type="match status" value="1"/>
</dbReference>
<evidence type="ECO:0000313" key="6">
    <source>
        <dbReference type="Proteomes" id="UP000004431"/>
    </source>
</evidence>
<dbReference type="InterPro" id="IPR012340">
    <property type="entry name" value="NA-bd_OB-fold"/>
</dbReference>
<sequence>MEATSVAGRCYRYNSQQDCRFNNERTRSMQQKGCIMAEVKLQHIEKIYPNVERKKDHTKKSNLKVTDEGVVAVEDFNLDVADGEFIVLVGPSGCGKSTTLRMVAGLEDITRGDLFIGDQRVNDVPPRDRDIAMVFQNYALYPHMTVRGNMEYPLKLRKMAKDEIDKRVNQAAEILGITEYLDRKPKALSGGQRQRVAIGRAIVREPKVLLMDEPLSNLDAKLRNQMRAEIIKLRSRIKTTFMYVTHDQTEAMTLGDRIVIMKDGMVQQVGTPQEVFNKPANMFVAGFIGVPQMNFYDGALVREENGNYHVTVDGHNITPSEDKQKRLRELNVETQDITFGVRPEHIGLYGNEPGMIEGTVEVVETMGSTVNLHVQALGSESIILAQTAKLEGEDPSVFKPGDIIHFTFGGNVMHLFDKKTGKNLEFAN</sequence>
<dbReference type="InterPro" id="IPR027417">
    <property type="entry name" value="P-loop_NTPase"/>
</dbReference>
<dbReference type="Gene3D" id="2.40.50.100">
    <property type="match status" value="1"/>
</dbReference>
<dbReference type="CDD" id="cd03301">
    <property type="entry name" value="ABC_MalK_N"/>
    <property type="match status" value="1"/>
</dbReference>
<evidence type="ECO:0000256" key="2">
    <source>
        <dbReference type="ARBA" id="ARBA00022741"/>
    </source>
</evidence>
<dbReference type="Pfam" id="PF17912">
    <property type="entry name" value="OB_MalK"/>
    <property type="match status" value="1"/>
</dbReference>
<dbReference type="PROSITE" id="PS00211">
    <property type="entry name" value="ABC_TRANSPORTER_1"/>
    <property type="match status" value="1"/>
</dbReference>
<keyword evidence="1" id="KW-0813">Transport</keyword>
<dbReference type="SUPFAM" id="SSF52540">
    <property type="entry name" value="P-loop containing nucleoside triphosphate hydrolases"/>
    <property type="match status" value="1"/>
</dbReference>
<dbReference type="InterPro" id="IPR047641">
    <property type="entry name" value="ABC_transpr_MalK/UgpC-like"/>
</dbReference>
<dbReference type="EMBL" id="AEDQ01000017">
    <property type="protein sequence ID" value="EFL44209.1"/>
    <property type="molecule type" value="Genomic_DNA"/>
</dbReference>
<keyword evidence="2" id="KW-0547">Nucleotide-binding</keyword>
<evidence type="ECO:0000256" key="3">
    <source>
        <dbReference type="ARBA" id="ARBA00022840"/>
    </source>
</evidence>
<dbReference type="Proteomes" id="UP000004431">
    <property type="component" value="Unassembled WGS sequence"/>
</dbReference>
<accession>A0ABN0B0F7</accession>
<dbReference type="Gene3D" id="2.40.50.140">
    <property type="entry name" value="Nucleic acid-binding proteins"/>
    <property type="match status" value="1"/>
</dbReference>
<reference evidence="5 6" key="1">
    <citation type="submission" date="2010-08" db="EMBL/GenBank/DDBJ databases">
        <authorList>
            <person name="Durkin A.S."/>
            <person name="Madupu R."/>
            <person name="Torralba M."/>
            <person name="Gillis M."/>
            <person name="Methe B."/>
            <person name="Sutton G."/>
            <person name="Nelson K.E."/>
        </authorList>
    </citation>
    <scope>NUCLEOTIDE SEQUENCE [LARGE SCALE GENOMIC DNA]</scope>
    <source>
        <strain evidence="5 6">PB189-T1-4</strain>
    </source>
</reference>
<gene>
    <name evidence="5" type="ORF">HMPREF9248_0951</name>
</gene>
<dbReference type="InterPro" id="IPR017871">
    <property type="entry name" value="ABC_transporter-like_CS"/>
</dbReference>
<protein>
    <submittedName>
        <fullName evidence="5">ABC transporter, ATP-binding protein</fullName>
    </submittedName>
</protein>
<dbReference type="InterPro" id="IPR008995">
    <property type="entry name" value="Mo/tungstate-bd_C_term_dom"/>
</dbReference>
<keyword evidence="6" id="KW-1185">Reference proteome</keyword>
<keyword evidence="3 5" id="KW-0067">ATP-binding</keyword>
<dbReference type="PANTHER" id="PTHR43875:SF1">
    <property type="entry name" value="OSMOPROTECTIVE COMPOUNDS UPTAKE ATP-BINDING PROTEIN GGTA"/>
    <property type="match status" value="1"/>
</dbReference>
<dbReference type="Gene3D" id="3.40.50.300">
    <property type="entry name" value="P-loop containing nucleotide triphosphate hydrolases"/>
    <property type="match status" value="1"/>
</dbReference>
<dbReference type="InterPro" id="IPR003593">
    <property type="entry name" value="AAA+_ATPase"/>
</dbReference>
<proteinExistence type="predicted"/>
<evidence type="ECO:0000313" key="5">
    <source>
        <dbReference type="EMBL" id="EFL44209.1"/>
    </source>
</evidence>
<name>A0ABN0B0F7_9ACTN</name>
<dbReference type="InterPro" id="IPR003439">
    <property type="entry name" value="ABC_transporter-like_ATP-bd"/>
</dbReference>
<dbReference type="PANTHER" id="PTHR43875">
    <property type="entry name" value="MALTODEXTRIN IMPORT ATP-BINDING PROTEIN MSMX"/>
    <property type="match status" value="1"/>
</dbReference>
<comment type="caution">
    <text evidence="5">The sequence shown here is derived from an EMBL/GenBank/DDBJ whole genome shotgun (WGS) entry which is preliminary data.</text>
</comment>
<organism evidence="5 6">
    <name type="scientific">Fannyhessea vaginae PB189-T1-4</name>
    <dbReference type="NCBI Taxonomy" id="866774"/>
    <lineage>
        <taxon>Bacteria</taxon>
        <taxon>Bacillati</taxon>
        <taxon>Actinomycetota</taxon>
        <taxon>Coriobacteriia</taxon>
        <taxon>Coriobacteriales</taxon>
        <taxon>Atopobiaceae</taxon>
        <taxon>Fannyhessea</taxon>
    </lineage>
</organism>
<dbReference type="GO" id="GO:0005524">
    <property type="term" value="F:ATP binding"/>
    <property type="evidence" value="ECO:0007669"/>
    <property type="project" value="UniProtKB-KW"/>
</dbReference>
<dbReference type="Pfam" id="PF00005">
    <property type="entry name" value="ABC_tran"/>
    <property type="match status" value="1"/>
</dbReference>